<dbReference type="AlphaFoldDB" id="A0A1X7URS7"/>
<dbReference type="EnsemblMetazoa" id="Aqu2.1.30371_001">
    <property type="protein sequence ID" value="Aqu2.1.30371_001"/>
    <property type="gene ID" value="Aqu2.1.30371"/>
</dbReference>
<reference evidence="1" key="1">
    <citation type="submission" date="2017-05" db="UniProtKB">
        <authorList>
            <consortium name="EnsemblMetazoa"/>
        </authorList>
    </citation>
    <scope>IDENTIFICATION</scope>
</reference>
<evidence type="ECO:0000313" key="1">
    <source>
        <dbReference type="EnsemblMetazoa" id="Aqu2.1.30371_001"/>
    </source>
</evidence>
<proteinExistence type="predicted"/>
<organism evidence="1">
    <name type="scientific">Amphimedon queenslandica</name>
    <name type="common">Sponge</name>
    <dbReference type="NCBI Taxonomy" id="400682"/>
    <lineage>
        <taxon>Eukaryota</taxon>
        <taxon>Metazoa</taxon>
        <taxon>Porifera</taxon>
        <taxon>Demospongiae</taxon>
        <taxon>Heteroscleromorpha</taxon>
        <taxon>Haplosclerida</taxon>
        <taxon>Niphatidae</taxon>
        <taxon>Amphimedon</taxon>
    </lineage>
</organism>
<name>A0A1X7URS7_AMPQE</name>
<sequence length="103" mass="10803">MSGRAEEIANGCFTKGDVMDGSGSFSQSGNDHGILPPSVAGVVPVTADPTGYTNSVDLPMSHSLLLYFLHSPPHCSPDVIAGPEEFPRVSFHQSSVQTLGSWS</sequence>
<accession>A0A1X7URS7</accession>
<protein>
    <submittedName>
        <fullName evidence="1">Uncharacterized protein</fullName>
    </submittedName>
</protein>
<dbReference type="InParanoid" id="A0A1X7URS7"/>